<evidence type="ECO:0000256" key="1">
    <source>
        <dbReference type="SAM" id="MobiDB-lite"/>
    </source>
</evidence>
<dbReference type="AlphaFoldDB" id="A0A7S2M044"/>
<organism evidence="2">
    <name type="scientific">Skeletonema marinoi</name>
    <dbReference type="NCBI Taxonomy" id="267567"/>
    <lineage>
        <taxon>Eukaryota</taxon>
        <taxon>Sar</taxon>
        <taxon>Stramenopiles</taxon>
        <taxon>Ochrophyta</taxon>
        <taxon>Bacillariophyta</taxon>
        <taxon>Coscinodiscophyceae</taxon>
        <taxon>Thalassiosirophycidae</taxon>
        <taxon>Thalassiosirales</taxon>
        <taxon>Skeletonemataceae</taxon>
        <taxon>Skeletonema</taxon>
        <taxon>Skeletonema marinoi-dohrnii complex</taxon>
    </lineage>
</organism>
<feature type="region of interest" description="Disordered" evidence="1">
    <location>
        <begin position="37"/>
        <end position="169"/>
    </location>
</feature>
<gene>
    <name evidence="2" type="ORF">SMAR0320_LOCUS17615</name>
</gene>
<accession>A0A7S2M044</accession>
<proteinExistence type="predicted"/>
<sequence>MNPSPPNKMQAKQPDQPPAEWDLGMLVPFPELPMTIPASDPCSQYKTKKLCQSSQKTHGMDKSKALNKQPTSAPIPFPKAHVKRTPSEVQIDQNHRQAEYDIVRMSTRIGKHSRAHDHPSTFLTRNSVQKLDKEKEEARKEEELAPRRRGSGGWELAYVSTDNSQNSKRSAKFMKAKLEGGGIGNDDEEDIFSLEL</sequence>
<name>A0A7S2M044_9STRA</name>
<feature type="compositionally biased region" description="Basic and acidic residues" evidence="1">
    <location>
        <begin position="93"/>
        <end position="102"/>
    </location>
</feature>
<evidence type="ECO:0000313" key="2">
    <source>
        <dbReference type="EMBL" id="CAD9620292.1"/>
    </source>
</evidence>
<reference evidence="2" key="1">
    <citation type="submission" date="2021-01" db="EMBL/GenBank/DDBJ databases">
        <authorList>
            <person name="Corre E."/>
            <person name="Pelletier E."/>
            <person name="Niang G."/>
            <person name="Scheremetjew M."/>
            <person name="Finn R."/>
            <person name="Kale V."/>
            <person name="Holt S."/>
            <person name="Cochrane G."/>
            <person name="Meng A."/>
            <person name="Brown T."/>
            <person name="Cohen L."/>
        </authorList>
    </citation>
    <scope>NUCLEOTIDE SEQUENCE</scope>
    <source>
        <strain evidence="2">SM1012Den-03</strain>
    </source>
</reference>
<protein>
    <submittedName>
        <fullName evidence="2">Uncharacterized protein</fullName>
    </submittedName>
</protein>
<feature type="compositionally biased region" description="Basic and acidic residues" evidence="1">
    <location>
        <begin position="130"/>
        <end position="146"/>
    </location>
</feature>
<feature type="compositionally biased region" description="Polar residues" evidence="1">
    <location>
        <begin position="41"/>
        <end position="57"/>
    </location>
</feature>
<dbReference type="EMBL" id="HBGZ01024847">
    <property type="protein sequence ID" value="CAD9620292.1"/>
    <property type="molecule type" value="Transcribed_RNA"/>
</dbReference>
<feature type="region of interest" description="Disordered" evidence="1">
    <location>
        <begin position="1"/>
        <end position="23"/>
    </location>
</feature>